<protein>
    <recommendedName>
        <fullName evidence="2">Transcriptional regulator</fullName>
    </recommendedName>
</protein>
<evidence type="ECO:0008006" key="2">
    <source>
        <dbReference type="Google" id="ProtNLM"/>
    </source>
</evidence>
<name>A0A6N2R593_9ACTO</name>
<sequence>MASAQFVSPVQRLREALARGCTLEAAAAQAQVSKAFATVVIEDMERRGHATSAQSLCASGLGACHGNKAPEVMLHCSGCPLVI</sequence>
<evidence type="ECO:0000313" key="1">
    <source>
        <dbReference type="EMBL" id="VYS75854.1"/>
    </source>
</evidence>
<dbReference type="EMBL" id="CACRSM010000002">
    <property type="protein sequence ID" value="VYS75854.1"/>
    <property type="molecule type" value="Genomic_DNA"/>
</dbReference>
<accession>A0A6N2R593</accession>
<proteinExistence type="predicted"/>
<gene>
    <name evidence="1" type="ORF">AOLFYP35_00163</name>
</gene>
<dbReference type="AlphaFoldDB" id="A0A6N2R593"/>
<reference evidence="1" key="1">
    <citation type="submission" date="2019-11" db="EMBL/GenBank/DDBJ databases">
        <authorList>
            <person name="Feng L."/>
        </authorList>
    </citation>
    <scope>NUCLEOTIDE SEQUENCE</scope>
    <source>
        <strain evidence="1">AodontolyticusLFYP35</strain>
    </source>
</reference>
<organism evidence="1">
    <name type="scientific">Schaalia odontolytica</name>
    <dbReference type="NCBI Taxonomy" id="1660"/>
    <lineage>
        <taxon>Bacteria</taxon>
        <taxon>Bacillati</taxon>
        <taxon>Actinomycetota</taxon>
        <taxon>Actinomycetes</taxon>
        <taxon>Actinomycetales</taxon>
        <taxon>Actinomycetaceae</taxon>
        <taxon>Schaalia</taxon>
    </lineage>
</organism>